<dbReference type="EMBL" id="BART01000933">
    <property type="protein sequence ID" value="GAG59048.1"/>
    <property type="molecule type" value="Genomic_DNA"/>
</dbReference>
<evidence type="ECO:0000313" key="1">
    <source>
        <dbReference type="EMBL" id="GAG59048.1"/>
    </source>
</evidence>
<dbReference type="AlphaFoldDB" id="X0ZFF2"/>
<organism evidence="1">
    <name type="scientific">marine sediment metagenome</name>
    <dbReference type="NCBI Taxonomy" id="412755"/>
    <lineage>
        <taxon>unclassified sequences</taxon>
        <taxon>metagenomes</taxon>
        <taxon>ecological metagenomes</taxon>
    </lineage>
</organism>
<protein>
    <recommendedName>
        <fullName evidence="2">DUF4355 domain-containing protein</fullName>
    </recommendedName>
</protein>
<proteinExistence type="predicted"/>
<name>X0ZFF2_9ZZZZ</name>
<evidence type="ECO:0008006" key="2">
    <source>
        <dbReference type="Google" id="ProtNLM"/>
    </source>
</evidence>
<reference evidence="1" key="1">
    <citation type="journal article" date="2014" name="Front. Microbiol.">
        <title>High frequency of phylogenetically diverse reductive dehalogenase-homologous genes in deep subseafloor sedimentary metagenomes.</title>
        <authorList>
            <person name="Kawai M."/>
            <person name="Futagami T."/>
            <person name="Toyoda A."/>
            <person name="Takaki Y."/>
            <person name="Nishi S."/>
            <person name="Hori S."/>
            <person name="Arai W."/>
            <person name="Tsubouchi T."/>
            <person name="Morono Y."/>
            <person name="Uchiyama I."/>
            <person name="Ito T."/>
            <person name="Fujiyama A."/>
            <person name="Inagaki F."/>
            <person name="Takami H."/>
        </authorList>
    </citation>
    <scope>NUCLEOTIDE SEQUENCE</scope>
    <source>
        <strain evidence="1">Expedition CK06-06</strain>
    </source>
</reference>
<gene>
    <name evidence="1" type="ORF">S01H4_03708</name>
</gene>
<accession>X0ZFF2</accession>
<comment type="caution">
    <text evidence="1">The sequence shown here is derived from an EMBL/GenBank/DDBJ whole genome shotgun (WGS) entry which is preliminary data.</text>
</comment>
<dbReference type="Pfam" id="PF14265">
    <property type="entry name" value="DUF4355"/>
    <property type="match status" value="1"/>
</dbReference>
<dbReference type="InterPro" id="IPR025580">
    <property type="entry name" value="Gp46"/>
</dbReference>
<sequence length="243" mass="27787">MDKIQEVKEFFDKNKDTEDVKTYLKELKLVTSKEAETYLETDDGKKLLQPKLDSHFSKSLETWKENNLAKEFETKLADEIAIRYPDETEEQKRIKALEKSQAESDLKLANSELKNTAITFLTKEELPLDLTDYLVGKDESKTVEKLGKFKTMMDIFQKKITEELYKKHGREPKEGPEEATPLETLEKQYDEAMASGNMLTAAVKSYSLDVGNTKFVVCFPPVNPPIMERKGVFVGLAENNSPT</sequence>